<reference evidence="1 2" key="1">
    <citation type="journal article" date="2016" name="Mol. Biol. Evol.">
        <title>Genome-Wide Survey of Gut Fungi (Harpellales) Reveals the First Horizontally Transferred Ubiquitin Gene from a Mosquito Host.</title>
        <authorList>
            <person name="Wang Y."/>
            <person name="White M.M."/>
            <person name="Kvist S."/>
            <person name="Moncalvo J.M."/>
        </authorList>
    </citation>
    <scope>NUCLEOTIDE SEQUENCE [LARGE SCALE GENOMIC DNA]</scope>
    <source>
        <strain evidence="1 2">ALG-7-W6</strain>
    </source>
</reference>
<keyword evidence="2" id="KW-1185">Reference proteome</keyword>
<evidence type="ECO:0000313" key="1">
    <source>
        <dbReference type="EMBL" id="OLY83171.1"/>
    </source>
</evidence>
<gene>
    <name evidence="1" type="ORF">AYI68_g2695</name>
</gene>
<dbReference type="Proteomes" id="UP000187455">
    <property type="component" value="Unassembled WGS sequence"/>
</dbReference>
<evidence type="ECO:0000313" key="2">
    <source>
        <dbReference type="Proteomes" id="UP000187455"/>
    </source>
</evidence>
<organism evidence="1 2">
    <name type="scientific">Smittium mucronatum</name>
    <dbReference type="NCBI Taxonomy" id="133383"/>
    <lineage>
        <taxon>Eukaryota</taxon>
        <taxon>Fungi</taxon>
        <taxon>Fungi incertae sedis</taxon>
        <taxon>Zoopagomycota</taxon>
        <taxon>Kickxellomycotina</taxon>
        <taxon>Harpellomycetes</taxon>
        <taxon>Harpellales</taxon>
        <taxon>Legeriomycetaceae</taxon>
        <taxon>Smittium</taxon>
    </lineage>
</organism>
<dbReference type="EMBL" id="LSSL01001029">
    <property type="protein sequence ID" value="OLY83171.1"/>
    <property type="molecule type" value="Genomic_DNA"/>
</dbReference>
<accession>A0A1R0H1Z8</accession>
<comment type="caution">
    <text evidence="1">The sequence shown here is derived from an EMBL/GenBank/DDBJ whole genome shotgun (WGS) entry which is preliminary data.</text>
</comment>
<dbReference type="AlphaFoldDB" id="A0A1R0H1Z8"/>
<proteinExistence type="predicted"/>
<sequence>MTASYRMIPAGKKVTKLAPLKLAAGKIDCLPAINSDIVAILKEVSPLFNPTSSMIKTDFPLQLRLNTDQLTHARIIFNSPKEIKVLKQHVKMPIKIWICSAIYINLSLNPVNSQKADLSPRFFTKFLTLNKITIRDRYRGYE</sequence>
<name>A0A1R0H1Z8_9FUNG</name>
<protein>
    <submittedName>
        <fullName evidence="1">Uncharacterized protein</fullName>
    </submittedName>
</protein>
<dbReference type="OrthoDB" id="2435678at2759"/>